<name>A0A5C4JTK7_9HYPH</name>
<comment type="caution">
    <text evidence="6">The sequence shown here is derived from an EMBL/GenBank/DDBJ whole genome shotgun (WGS) entry which is preliminary data.</text>
</comment>
<dbReference type="SUPFAM" id="SSF53850">
    <property type="entry name" value="Periplasmic binding protein-like II"/>
    <property type="match status" value="1"/>
</dbReference>
<evidence type="ECO:0000259" key="5">
    <source>
        <dbReference type="PROSITE" id="PS50931"/>
    </source>
</evidence>
<evidence type="ECO:0000313" key="7">
    <source>
        <dbReference type="Proteomes" id="UP000307874"/>
    </source>
</evidence>
<dbReference type="AlphaFoldDB" id="A0A5C4JTK7"/>
<keyword evidence="2" id="KW-0805">Transcription regulation</keyword>
<dbReference type="GO" id="GO:0032993">
    <property type="term" value="C:protein-DNA complex"/>
    <property type="evidence" value="ECO:0007669"/>
    <property type="project" value="TreeGrafter"/>
</dbReference>
<dbReference type="EMBL" id="VCLB01000003">
    <property type="protein sequence ID" value="TNB48534.1"/>
    <property type="molecule type" value="Genomic_DNA"/>
</dbReference>
<keyword evidence="4" id="KW-0804">Transcription</keyword>
<dbReference type="RefSeq" id="WP_138747442.1">
    <property type="nucleotide sequence ID" value="NZ_VCLB01000003.1"/>
</dbReference>
<dbReference type="Gene3D" id="1.10.10.10">
    <property type="entry name" value="Winged helix-like DNA-binding domain superfamily/Winged helix DNA-binding domain"/>
    <property type="match status" value="1"/>
</dbReference>
<reference evidence="6 7" key="1">
    <citation type="submission" date="2019-06" db="EMBL/GenBank/DDBJ databases">
        <title>Martelella lutilitoris sp. nov., isolated from a tidal mudflat.</title>
        <authorList>
            <person name="Kim Y.-J."/>
        </authorList>
    </citation>
    <scope>NUCLEOTIDE SEQUENCE [LARGE SCALE GENOMIC DNA]</scope>
    <source>
        <strain evidence="6 7">GH2-6</strain>
    </source>
</reference>
<dbReference type="Gene3D" id="3.40.190.10">
    <property type="entry name" value="Periplasmic binding protein-like II"/>
    <property type="match status" value="2"/>
</dbReference>
<dbReference type="InterPro" id="IPR005119">
    <property type="entry name" value="LysR_subst-bd"/>
</dbReference>
<feature type="domain" description="HTH lysR-type" evidence="5">
    <location>
        <begin position="5"/>
        <end position="63"/>
    </location>
</feature>
<protein>
    <submittedName>
        <fullName evidence="6">LysR family transcriptional regulator</fullName>
    </submittedName>
</protein>
<evidence type="ECO:0000256" key="4">
    <source>
        <dbReference type="ARBA" id="ARBA00023163"/>
    </source>
</evidence>
<dbReference type="FunFam" id="1.10.10.10:FF:000001">
    <property type="entry name" value="LysR family transcriptional regulator"/>
    <property type="match status" value="1"/>
</dbReference>
<comment type="similarity">
    <text evidence="1">Belongs to the LysR transcriptional regulatory family.</text>
</comment>
<dbReference type="PRINTS" id="PR00039">
    <property type="entry name" value="HTHLYSR"/>
</dbReference>
<evidence type="ECO:0000256" key="2">
    <source>
        <dbReference type="ARBA" id="ARBA00023015"/>
    </source>
</evidence>
<dbReference type="PANTHER" id="PTHR30346">
    <property type="entry name" value="TRANSCRIPTIONAL DUAL REGULATOR HCAR-RELATED"/>
    <property type="match status" value="1"/>
</dbReference>
<dbReference type="Pfam" id="PF00126">
    <property type="entry name" value="HTH_1"/>
    <property type="match status" value="1"/>
</dbReference>
<dbReference type="SUPFAM" id="SSF46785">
    <property type="entry name" value="Winged helix' DNA-binding domain"/>
    <property type="match status" value="1"/>
</dbReference>
<dbReference type="GO" id="GO:0003700">
    <property type="term" value="F:DNA-binding transcription factor activity"/>
    <property type="evidence" value="ECO:0007669"/>
    <property type="project" value="InterPro"/>
</dbReference>
<dbReference type="InterPro" id="IPR036388">
    <property type="entry name" value="WH-like_DNA-bd_sf"/>
</dbReference>
<keyword evidence="7" id="KW-1185">Reference proteome</keyword>
<evidence type="ECO:0000313" key="6">
    <source>
        <dbReference type="EMBL" id="TNB48534.1"/>
    </source>
</evidence>
<dbReference type="InterPro" id="IPR000847">
    <property type="entry name" value="LysR_HTH_N"/>
</dbReference>
<gene>
    <name evidence="6" type="ORF">FF124_05195</name>
</gene>
<dbReference type="InterPro" id="IPR036390">
    <property type="entry name" value="WH_DNA-bd_sf"/>
</dbReference>
<dbReference type="PROSITE" id="PS50931">
    <property type="entry name" value="HTH_LYSR"/>
    <property type="match status" value="1"/>
</dbReference>
<keyword evidence="3" id="KW-0238">DNA-binding</keyword>
<evidence type="ECO:0000256" key="3">
    <source>
        <dbReference type="ARBA" id="ARBA00023125"/>
    </source>
</evidence>
<dbReference type="Proteomes" id="UP000307874">
    <property type="component" value="Unassembled WGS sequence"/>
</dbReference>
<sequence>MALRFTLRQLEYFLAVGECGSIALAAERINVSSPSISAAISQLEAEFGLKLFVRRHAHGLSLTQGGQRFMEQVRALLGQAAGLNALANEITGNVRGPLNIGCLLTFAQIVLPQIRRSFVDLNPEVQVRQFERDQAELFDALRTARIDLALTYDLNIPSDLTFLPLIELPPYALINETHDLAHRESVAPSELAEYPMVLLDLPMSAEYFLSFFSAVGVTPQISERTRDMAVMRSLVANGFGYSLANIRPRTDLAPDGRKLRFVPLTGPVRALKLGLLMSEGWDQSLTTRAFVDHARSRITDMGAPGMHVRPNGLRRDF</sequence>
<dbReference type="PANTHER" id="PTHR30346:SF0">
    <property type="entry name" value="HCA OPERON TRANSCRIPTIONAL ACTIVATOR HCAR"/>
    <property type="match status" value="1"/>
</dbReference>
<evidence type="ECO:0000256" key="1">
    <source>
        <dbReference type="ARBA" id="ARBA00009437"/>
    </source>
</evidence>
<organism evidence="6 7">
    <name type="scientific">Martelella lutilitoris</name>
    <dbReference type="NCBI Taxonomy" id="2583532"/>
    <lineage>
        <taxon>Bacteria</taxon>
        <taxon>Pseudomonadati</taxon>
        <taxon>Pseudomonadota</taxon>
        <taxon>Alphaproteobacteria</taxon>
        <taxon>Hyphomicrobiales</taxon>
        <taxon>Aurantimonadaceae</taxon>
        <taxon>Martelella</taxon>
    </lineage>
</organism>
<dbReference type="Pfam" id="PF03466">
    <property type="entry name" value="LysR_substrate"/>
    <property type="match status" value="1"/>
</dbReference>
<dbReference type="GO" id="GO:0003677">
    <property type="term" value="F:DNA binding"/>
    <property type="evidence" value="ECO:0007669"/>
    <property type="project" value="UniProtKB-KW"/>
</dbReference>
<dbReference type="CDD" id="cd08412">
    <property type="entry name" value="PBP2_PAO1_like"/>
    <property type="match status" value="1"/>
</dbReference>
<dbReference type="OrthoDB" id="8679465at2"/>
<proteinExistence type="inferred from homology"/>
<accession>A0A5C4JTK7</accession>